<evidence type="ECO:0000256" key="3">
    <source>
        <dbReference type="SAM" id="MobiDB-lite"/>
    </source>
</evidence>
<evidence type="ECO:0000313" key="6">
    <source>
        <dbReference type="Proteomes" id="UP001201812"/>
    </source>
</evidence>
<dbReference type="GO" id="GO:1990904">
    <property type="term" value="C:ribonucleoprotein complex"/>
    <property type="evidence" value="ECO:0007669"/>
    <property type="project" value="TreeGrafter"/>
</dbReference>
<dbReference type="GO" id="GO:0005737">
    <property type="term" value="C:cytoplasm"/>
    <property type="evidence" value="ECO:0007669"/>
    <property type="project" value="TreeGrafter"/>
</dbReference>
<dbReference type="EMBL" id="JAKKPZ010000060">
    <property type="protein sequence ID" value="KAI1705088.1"/>
    <property type="molecule type" value="Genomic_DNA"/>
</dbReference>
<protein>
    <submittedName>
        <fullName evidence="5">RNA recognition motif domain-containing protein</fullName>
    </submittedName>
</protein>
<feature type="compositionally biased region" description="Basic and acidic residues" evidence="3">
    <location>
        <begin position="16"/>
        <end position="49"/>
    </location>
</feature>
<dbReference type="Proteomes" id="UP001201812">
    <property type="component" value="Unassembled WGS sequence"/>
</dbReference>
<dbReference type="Pfam" id="PF00076">
    <property type="entry name" value="RRM_1"/>
    <property type="match status" value="3"/>
</dbReference>
<organism evidence="5 6">
    <name type="scientific">Ditylenchus destructor</name>
    <dbReference type="NCBI Taxonomy" id="166010"/>
    <lineage>
        <taxon>Eukaryota</taxon>
        <taxon>Metazoa</taxon>
        <taxon>Ecdysozoa</taxon>
        <taxon>Nematoda</taxon>
        <taxon>Chromadorea</taxon>
        <taxon>Rhabditida</taxon>
        <taxon>Tylenchina</taxon>
        <taxon>Tylenchomorpha</taxon>
        <taxon>Sphaerularioidea</taxon>
        <taxon>Anguinidae</taxon>
        <taxon>Anguininae</taxon>
        <taxon>Ditylenchus</taxon>
    </lineage>
</organism>
<proteinExistence type="predicted"/>
<dbReference type="PANTHER" id="PTHR23003">
    <property type="entry name" value="RNA RECOGNITION MOTIF RRM DOMAIN CONTAINING PROTEIN"/>
    <property type="match status" value="1"/>
</dbReference>
<dbReference type="GO" id="GO:0005634">
    <property type="term" value="C:nucleus"/>
    <property type="evidence" value="ECO:0007669"/>
    <property type="project" value="TreeGrafter"/>
</dbReference>
<feature type="compositionally biased region" description="Polar residues" evidence="3">
    <location>
        <begin position="163"/>
        <end position="174"/>
    </location>
</feature>
<name>A0AAD4MY42_9BILA</name>
<dbReference type="InterPro" id="IPR000504">
    <property type="entry name" value="RRM_dom"/>
</dbReference>
<dbReference type="InterPro" id="IPR035979">
    <property type="entry name" value="RBD_domain_sf"/>
</dbReference>
<dbReference type="SUPFAM" id="SSF54928">
    <property type="entry name" value="RNA-binding domain, RBD"/>
    <property type="match status" value="2"/>
</dbReference>
<feature type="region of interest" description="Disordered" evidence="3">
    <location>
        <begin position="1"/>
        <end position="50"/>
    </location>
</feature>
<keyword evidence="1 2" id="KW-0694">RNA-binding</keyword>
<feature type="domain" description="RRM" evidence="4">
    <location>
        <begin position="198"/>
        <end position="275"/>
    </location>
</feature>
<feature type="domain" description="RRM" evidence="4">
    <location>
        <begin position="511"/>
        <end position="578"/>
    </location>
</feature>
<feature type="region of interest" description="Disordered" evidence="3">
    <location>
        <begin position="147"/>
        <end position="174"/>
    </location>
</feature>
<feature type="compositionally biased region" description="Basic and acidic residues" evidence="3">
    <location>
        <begin position="147"/>
        <end position="158"/>
    </location>
</feature>
<dbReference type="InterPro" id="IPR012677">
    <property type="entry name" value="Nucleotide-bd_a/b_plait_sf"/>
</dbReference>
<sequence>MNHSNRSRSRSPSLPIKRENSEEFFDHQKREPNGHSDRRDFDSRGEKPRSKMVTISNLPYEVTWMELKNIIREKVGDVVFVEVLEKDGRSKGRAIVELKTYEAVEKCVEAMDQHEIRGRRMKVNAIRDPPSFFRRIIKETGVDYLSRRERNSNNDSQHRPPARNSNARTQSSTGSNYETYGLSASFLDQLQIKLPLVDRVFITNIALKSSSGRLFDVCSLAGKVAWLDLQVDKEGRTKGMAICQYSHPIEAVQAISMLHGQKFFDQSLSVKLDRVPDNGPMRGSKDGKMPIGLQGVGPGLGALGAPLTNVASLFSSPPSNLNASQMPANGAQANVSARNESFLLAQQPANPYGGSTSVNSAFPASHGIRESNVLASQQAINSAQAILNQLNTIQQQQQIDNREQPMHTPQTYMQQSSASMQQIPFRHYDSANQSFNQPMTSNIRSNPSPGASYHQREVDLRQMGKDNYGSTGDSSSIKMGDIDSGYDKSSLSGGIMDGWRSASGPQAASSRTVLIKNLPTDYTWQIVGDRVQQFGELESVEMIAPGIAKVRFVRLADADSMKSVLKGTTVEGRLIELE</sequence>
<evidence type="ECO:0000313" key="5">
    <source>
        <dbReference type="EMBL" id="KAI1705088.1"/>
    </source>
</evidence>
<accession>A0AAD4MY42</accession>
<dbReference type="Gene3D" id="3.30.70.330">
    <property type="match status" value="3"/>
</dbReference>
<dbReference type="GO" id="GO:0003729">
    <property type="term" value="F:mRNA binding"/>
    <property type="evidence" value="ECO:0007669"/>
    <property type="project" value="TreeGrafter"/>
</dbReference>
<dbReference type="AlphaFoldDB" id="A0AAD4MY42"/>
<reference evidence="5" key="1">
    <citation type="submission" date="2022-01" db="EMBL/GenBank/DDBJ databases">
        <title>Genome Sequence Resource for Two Populations of Ditylenchus destructor, the Migratory Endoparasitic Phytonematode.</title>
        <authorList>
            <person name="Zhang H."/>
            <person name="Lin R."/>
            <person name="Xie B."/>
        </authorList>
    </citation>
    <scope>NUCLEOTIDE SEQUENCE</scope>
    <source>
        <strain evidence="5">BazhouSP</strain>
    </source>
</reference>
<evidence type="ECO:0000259" key="4">
    <source>
        <dbReference type="PROSITE" id="PS50102"/>
    </source>
</evidence>
<dbReference type="InterPro" id="IPR050374">
    <property type="entry name" value="RRT5_SRSF_SR"/>
</dbReference>
<dbReference type="CDD" id="cd00590">
    <property type="entry name" value="RRM_SF"/>
    <property type="match status" value="1"/>
</dbReference>
<dbReference type="PANTHER" id="PTHR23003:SF3">
    <property type="entry name" value="FI21236P1-RELATED"/>
    <property type="match status" value="1"/>
</dbReference>
<gene>
    <name evidence="5" type="ORF">DdX_13846</name>
</gene>
<dbReference type="PROSITE" id="PS50102">
    <property type="entry name" value="RRM"/>
    <property type="match status" value="3"/>
</dbReference>
<comment type="caution">
    <text evidence="5">The sequence shown here is derived from an EMBL/GenBank/DDBJ whole genome shotgun (WGS) entry which is preliminary data.</text>
</comment>
<dbReference type="SMART" id="SM00360">
    <property type="entry name" value="RRM"/>
    <property type="match status" value="3"/>
</dbReference>
<feature type="domain" description="RRM" evidence="4">
    <location>
        <begin position="51"/>
        <end position="128"/>
    </location>
</feature>
<keyword evidence="6" id="KW-1185">Reference proteome</keyword>
<evidence type="ECO:0000256" key="1">
    <source>
        <dbReference type="ARBA" id="ARBA00022884"/>
    </source>
</evidence>
<evidence type="ECO:0000256" key="2">
    <source>
        <dbReference type="PROSITE-ProRule" id="PRU00176"/>
    </source>
</evidence>